<keyword evidence="1" id="KW-0378">Hydrolase</keyword>
<evidence type="ECO:0000313" key="4">
    <source>
        <dbReference type="EMBL" id="NVN40581.1"/>
    </source>
</evidence>
<protein>
    <submittedName>
        <fullName evidence="4">Aspartyl protease family protein</fullName>
    </submittedName>
</protein>
<dbReference type="EMBL" id="JABXXR010000051">
    <property type="protein sequence ID" value="NVN40581.1"/>
    <property type="molecule type" value="Genomic_DNA"/>
</dbReference>
<dbReference type="RefSeq" id="WP_176613538.1">
    <property type="nucleotide sequence ID" value="NZ_JABXXR010000051.1"/>
</dbReference>
<evidence type="ECO:0000259" key="3">
    <source>
        <dbReference type="PROSITE" id="PS50175"/>
    </source>
</evidence>
<evidence type="ECO:0000256" key="2">
    <source>
        <dbReference type="SAM" id="MobiDB-lite"/>
    </source>
</evidence>
<dbReference type="SUPFAM" id="SSF50630">
    <property type="entry name" value="Acid proteases"/>
    <property type="match status" value="2"/>
</dbReference>
<proteinExistence type="predicted"/>
<keyword evidence="5" id="KW-1185">Reference proteome</keyword>
<dbReference type="PANTHER" id="PTHR12917:SF18">
    <property type="entry name" value="DNA DAMAGE-INDUCIBLE PROTEIN 1-LIKE"/>
    <property type="match status" value="1"/>
</dbReference>
<dbReference type="PROSITE" id="PS50175">
    <property type="entry name" value="ASP_PROT_RETROV"/>
    <property type="match status" value="1"/>
</dbReference>
<keyword evidence="4" id="KW-0645">Protease</keyword>
<organism evidence="4 5">
    <name type="scientific">Ameyamaea chiangmaiensis</name>
    <dbReference type="NCBI Taxonomy" id="442969"/>
    <lineage>
        <taxon>Bacteria</taxon>
        <taxon>Pseudomonadati</taxon>
        <taxon>Pseudomonadota</taxon>
        <taxon>Alphaproteobacteria</taxon>
        <taxon>Acetobacterales</taxon>
        <taxon>Acetobacteraceae</taxon>
        <taxon>Ameyamaea</taxon>
    </lineage>
</organism>
<evidence type="ECO:0000313" key="5">
    <source>
        <dbReference type="Proteomes" id="UP000585665"/>
    </source>
</evidence>
<gene>
    <name evidence="4" type="ORF">HUK82_08390</name>
</gene>
<dbReference type="Pfam" id="PF13650">
    <property type="entry name" value="Asp_protease_2"/>
    <property type="match status" value="2"/>
</dbReference>
<dbReference type="InterPro" id="IPR034122">
    <property type="entry name" value="Retropepsin-like_bacterial"/>
</dbReference>
<dbReference type="PROSITE" id="PS51257">
    <property type="entry name" value="PROKAR_LIPOPROTEIN"/>
    <property type="match status" value="1"/>
</dbReference>
<sequence length="321" mass="34509">MRRTIARTSLTALALLTGCASEHGRCTLSTIGDLRVLNASRSPIVEAKINGHPVAFIVDSGAAASMVTDTAAESYDMTVLPGWVHIRGIGGETTVGGAVAEELTLGSATARHVVFFTDFPGKRRIGTLPVAGLFGSDFLLASDAIVFDLPDRKINLYQTSHCTRDTLPLWRGESYAVPIDYDYGSNNHLAVRIRLNGHPIDAILDSGASSTVIAEDDARAAGVTRAELTQDLDGTLHGIDPHHPKSFAHRFDSLDIGPFHFNRYVALVADTERTLLGADFLRTHRVWIAPRDRVMYVQRVADGDPPTVTPAAPINPPATGP</sequence>
<dbReference type="Proteomes" id="UP000585665">
    <property type="component" value="Unassembled WGS sequence"/>
</dbReference>
<reference evidence="4 5" key="1">
    <citation type="submission" date="2020-06" db="EMBL/GenBank/DDBJ databases">
        <title>Description of novel acetic acid bacteria.</title>
        <authorList>
            <person name="Sombolestani A."/>
        </authorList>
    </citation>
    <scope>NUCLEOTIDE SEQUENCE [LARGE SCALE GENOMIC DNA]</scope>
    <source>
        <strain evidence="4 5">LMG 27010</strain>
    </source>
</reference>
<dbReference type="PANTHER" id="PTHR12917">
    <property type="entry name" value="ASPARTYL PROTEASE DDI-RELATED"/>
    <property type="match status" value="1"/>
</dbReference>
<name>A0A850PHD4_9PROT</name>
<dbReference type="InterPro" id="IPR001995">
    <property type="entry name" value="Peptidase_A2_cat"/>
</dbReference>
<comment type="caution">
    <text evidence="4">The sequence shown here is derived from an EMBL/GenBank/DDBJ whole genome shotgun (WGS) entry which is preliminary data.</text>
</comment>
<dbReference type="PROSITE" id="PS00141">
    <property type="entry name" value="ASP_PROTEASE"/>
    <property type="match status" value="2"/>
</dbReference>
<dbReference type="GO" id="GO:0006508">
    <property type="term" value="P:proteolysis"/>
    <property type="evidence" value="ECO:0007669"/>
    <property type="project" value="UniProtKB-KW"/>
</dbReference>
<feature type="domain" description="Peptidase A2" evidence="3">
    <location>
        <begin position="200"/>
        <end position="280"/>
    </location>
</feature>
<dbReference type="InterPro" id="IPR021109">
    <property type="entry name" value="Peptidase_aspartic_dom_sf"/>
</dbReference>
<dbReference type="AlphaFoldDB" id="A0A850PHD4"/>
<dbReference type="GO" id="GO:0004190">
    <property type="term" value="F:aspartic-type endopeptidase activity"/>
    <property type="evidence" value="ECO:0007669"/>
    <property type="project" value="InterPro"/>
</dbReference>
<accession>A0A850PHD4</accession>
<dbReference type="InterPro" id="IPR001969">
    <property type="entry name" value="Aspartic_peptidase_AS"/>
</dbReference>
<feature type="region of interest" description="Disordered" evidence="2">
    <location>
        <begin position="302"/>
        <end position="321"/>
    </location>
</feature>
<dbReference type="CDD" id="cd05483">
    <property type="entry name" value="retropepsin_like_bacteria"/>
    <property type="match status" value="2"/>
</dbReference>
<evidence type="ECO:0000256" key="1">
    <source>
        <dbReference type="ARBA" id="ARBA00022801"/>
    </source>
</evidence>
<dbReference type="Gene3D" id="2.40.70.10">
    <property type="entry name" value="Acid Proteases"/>
    <property type="match status" value="2"/>
</dbReference>